<organism evidence="1 2">
    <name type="scientific">Dinghuibacter silviterrae</name>
    <dbReference type="NCBI Taxonomy" id="1539049"/>
    <lineage>
        <taxon>Bacteria</taxon>
        <taxon>Pseudomonadati</taxon>
        <taxon>Bacteroidota</taxon>
        <taxon>Chitinophagia</taxon>
        <taxon>Chitinophagales</taxon>
        <taxon>Chitinophagaceae</taxon>
        <taxon>Dinghuibacter</taxon>
    </lineage>
</organism>
<dbReference type="EMBL" id="SODV01000002">
    <property type="protein sequence ID" value="TDW97119.1"/>
    <property type="molecule type" value="Genomic_DNA"/>
</dbReference>
<evidence type="ECO:0000313" key="1">
    <source>
        <dbReference type="EMBL" id="TDW97119.1"/>
    </source>
</evidence>
<dbReference type="AlphaFoldDB" id="A0A4R8DHC9"/>
<dbReference type="OrthoDB" id="8441320at2"/>
<accession>A0A4R8DHC9</accession>
<dbReference type="RefSeq" id="WP_133998773.1">
    <property type="nucleotide sequence ID" value="NZ_SODV01000002.1"/>
</dbReference>
<dbReference type="Proteomes" id="UP000294498">
    <property type="component" value="Unassembled WGS sequence"/>
</dbReference>
<reference evidence="1 2" key="1">
    <citation type="submission" date="2019-03" db="EMBL/GenBank/DDBJ databases">
        <title>Genomic Encyclopedia of Type Strains, Phase IV (KMG-IV): sequencing the most valuable type-strain genomes for metagenomic binning, comparative biology and taxonomic classification.</title>
        <authorList>
            <person name="Goeker M."/>
        </authorList>
    </citation>
    <scope>NUCLEOTIDE SEQUENCE [LARGE SCALE GENOMIC DNA]</scope>
    <source>
        <strain evidence="1 2">DSM 100059</strain>
    </source>
</reference>
<evidence type="ECO:0000313" key="2">
    <source>
        <dbReference type="Proteomes" id="UP000294498"/>
    </source>
</evidence>
<name>A0A4R8DHC9_9BACT</name>
<protein>
    <submittedName>
        <fullName evidence="1">Uncharacterized protein</fullName>
    </submittedName>
</protein>
<gene>
    <name evidence="1" type="ORF">EDB95_4960</name>
</gene>
<sequence length="252" mass="29105">MDQFLLKGGALVIGSLLWDDTATRVHWWDHHVNKALRTAVPLPIRYGRESGDERNHTHTMVFSYACRDHLGMGYALPFRQSITSISDVNTQAIEMMKAERKKSTLAYDEHYNWGWGAMGLLINPLHLEPGSDKYPHCLELAQYWASRMTGGFRHHEYKVGYETSMMEKSGMLRVDWQPELNEFDFVIATAVKAESPFYPNEDEIARRTLENQYTYYFDQNIRHGITTYQDATIIAILTSNNAQILPPENLLQ</sequence>
<proteinExistence type="predicted"/>
<comment type="caution">
    <text evidence="1">The sequence shown here is derived from an EMBL/GenBank/DDBJ whole genome shotgun (WGS) entry which is preliminary data.</text>
</comment>
<keyword evidence="2" id="KW-1185">Reference proteome</keyword>